<evidence type="ECO:0000313" key="8">
    <source>
        <dbReference type="Proteomes" id="UP000286715"/>
    </source>
</evidence>
<dbReference type="PRINTS" id="PR00719">
    <property type="entry name" value="LMWPTPASE"/>
</dbReference>
<comment type="caution">
    <text evidence="7">The sequence shown here is derived from an EMBL/GenBank/DDBJ whole genome shotgun (WGS) entry which is preliminary data.</text>
</comment>
<evidence type="ECO:0000259" key="6">
    <source>
        <dbReference type="SMART" id="SM00226"/>
    </source>
</evidence>
<feature type="domain" description="Phosphotyrosine protein phosphatase I" evidence="6">
    <location>
        <begin position="1"/>
        <end position="135"/>
    </location>
</feature>
<sequence length="146" mass="16469">MAEGILKSKLKGHGVEDVVVDSAGISSYHIGEKPDPRTMKNARKHGIDLSDQRARQFRPVDFDRFDLIYAADRSIYDALCSMAQTPEQLKKVKMMTEEAFPGQMLDVPDPYYGTEKDFESVFQLVDIACDAIVQKYFVKKQSAQDG</sequence>
<comment type="similarity">
    <text evidence="1">Belongs to the low molecular weight phosphotyrosine protein phosphatase family.</text>
</comment>
<organism evidence="7 8">
    <name type="scientific">Thermaurantimonas aggregans</name>
    <dbReference type="NCBI Taxonomy" id="2173829"/>
    <lineage>
        <taxon>Bacteria</taxon>
        <taxon>Pseudomonadati</taxon>
        <taxon>Bacteroidota</taxon>
        <taxon>Flavobacteriia</taxon>
        <taxon>Flavobacteriales</taxon>
        <taxon>Schleiferiaceae</taxon>
        <taxon>Thermaurantimonas</taxon>
    </lineage>
</organism>
<accession>A0A401XK66</accession>
<evidence type="ECO:0000313" key="7">
    <source>
        <dbReference type="EMBL" id="GCD77383.1"/>
    </source>
</evidence>
<dbReference type="CDD" id="cd16343">
    <property type="entry name" value="LMWPTP"/>
    <property type="match status" value="1"/>
</dbReference>
<dbReference type="SMART" id="SM00226">
    <property type="entry name" value="LMWPc"/>
    <property type="match status" value="1"/>
</dbReference>
<evidence type="ECO:0000256" key="1">
    <source>
        <dbReference type="ARBA" id="ARBA00011063"/>
    </source>
</evidence>
<dbReference type="Gene3D" id="3.40.50.2300">
    <property type="match status" value="1"/>
</dbReference>
<dbReference type="EMBL" id="BHZE01000006">
    <property type="protein sequence ID" value="GCD77383.1"/>
    <property type="molecule type" value="Genomic_DNA"/>
</dbReference>
<evidence type="ECO:0000256" key="3">
    <source>
        <dbReference type="ARBA" id="ARBA00022801"/>
    </source>
</evidence>
<dbReference type="Pfam" id="PF01451">
    <property type="entry name" value="LMWPc"/>
    <property type="match status" value="1"/>
</dbReference>
<dbReference type="PANTHER" id="PTHR11717">
    <property type="entry name" value="LOW MOLECULAR WEIGHT PROTEIN TYROSINE PHOSPHATASE"/>
    <property type="match status" value="1"/>
</dbReference>
<dbReference type="InterPro" id="IPR036196">
    <property type="entry name" value="Ptyr_pPase_sf"/>
</dbReference>
<dbReference type="SUPFAM" id="SSF52788">
    <property type="entry name" value="Phosphotyrosine protein phosphatases I"/>
    <property type="match status" value="1"/>
</dbReference>
<dbReference type="Proteomes" id="UP000286715">
    <property type="component" value="Unassembled WGS sequence"/>
</dbReference>
<name>A0A401XK66_9FLAO</name>
<dbReference type="PANTHER" id="PTHR11717:SF7">
    <property type="entry name" value="LOW MOLECULAR WEIGHT PHOSPHOTYROSINE PROTEIN PHOSPHATASE"/>
    <property type="match status" value="1"/>
</dbReference>
<dbReference type="InterPro" id="IPR050438">
    <property type="entry name" value="LMW_PTPase"/>
</dbReference>
<dbReference type="AlphaFoldDB" id="A0A401XK66"/>
<keyword evidence="8" id="KW-1185">Reference proteome</keyword>
<gene>
    <name evidence="7" type="ORF">JCM31826_08650</name>
</gene>
<reference evidence="7 8" key="1">
    <citation type="submission" date="2018-11" db="EMBL/GenBank/DDBJ databases">
        <title>Schleiferia aggregans sp. nov., a moderately thermophilic heterotrophic bacterium isolated from microbial mats at a terrestrial hot spring.</title>
        <authorList>
            <person name="Iino T."/>
            <person name="Ohkuma M."/>
            <person name="Haruta S."/>
        </authorList>
    </citation>
    <scope>NUCLEOTIDE SEQUENCE [LARGE SCALE GENOMIC DNA]</scope>
    <source>
        <strain evidence="7 8">LA</strain>
    </source>
</reference>
<keyword evidence="3" id="KW-0378">Hydrolase</keyword>
<dbReference type="InterPro" id="IPR017867">
    <property type="entry name" value="Tyr_phospatase_low_mol_wt"/>
</dbReference>
<proteinExistence type="inferred from homology"/>
<evidence type="ECO:0000256" key="2">
    <source>
        <dbReference type="ARBA" id="ARBA00013064"/>
    </source>
</evidence>
<dbReference type="InterPro" id="IPR023485">
    <property type="entry name" value="Ptyr_pPase"/>
</dbReference>
<dbReference type="GO" id="GO:0004725">
    <property type="term" value="F:protein tyrosine phosphatase activity"/>
    <property type="evidence" value="ECO:0007669"/>
    <property type="project" value="UniProtKB-EC"/>
</dbReference>
<evidence type="ECO:0000256" key="5">
    <source>
        <dbReference type="PIRSR" id="PIRSR617867-1"/>
    </source>
</evidence>
<protein>
    <recommendedName>
        <fullName evidence="2">protein-tyrosine-phosphatase</fullName>
        <ecNumber evidence="2">3.1.3.48</ecNumber>
    </recommendedName>
</protein>
<feature type="active site" description="Proton donor" evidence="5">
    <location>
        <position position="109"/>
    </location>
</feature>
<keyword evidence="4" id="KW-0904">Protein phosphatase</keyword>
<dbReference type="EC" id="3.1.3.48" evidence="2"/>
<evidence type="ECO:0000256" key="4">
    <source>
        <dbReference type="ARBA" id="ARBA00022912"/>
    </source>
</evidence>